<dbReference type="EMBL" id="MHUS01000014">
    <property type="protein sequence ID" value="OHA81106.1"/>
    <property type="molecule type" value="Genomic_DNA"/>
</dbReference>
<dbReference type="Proteomes" id="UP000176997">
    <property type="component" value="Unassembled WGS sequence"/>
</dbReference>
<name>A0A1G2S7S1_9BACT</name>
<reference evidence="1 2" key="1">
    <citation type="journal article" date="2016" name="Nat. Commun.">
        <title>Thousands of microbial genomes shed light on interconnected biogeochemical processes in an aquifer system.</title>
        <authorList>
            <person name="Anantharaman K."/>
            <person name="Brown C.T."/>
            <person name="Hug L.A."/>
            <person name="Sharon I."/>
            <person name="Castelle C.J."/>
            <person name="Probst A.J."/>
            <person name="Thomas B.C."/>
            <person name="Singh A."/>
            <person name="Wilkins M.J."/>
            <person name="Karaoz U."/>
            <person name="Brodie E.L."/>
            <person name="Williams K.H."/>
            <person name="Hubbard S.S."/>
            <person name="Banfield J.F."/>
        </authorList>
    </citation>
    <scope>NUCLEOTIDE SEQUENCE [LARGE SCALE GENOMIC DNA]</scope>
</reference>
<accession>A0A1G2S7S1</accession>
<dbReference type="AlphaFoldDB" id="A0A1G2S7S1"/>
<dbReference type="STRING" id="1802723.A2675_00805"/>
<sequence length="93" mass="10084">MNELEQYKALISEVIKKQIIILGPDIAVLKARNVADLTIDKDGTVTDIKGDPADALEKLIDTYVELSGQIVKNALGSIFTKYPAVAARRATQA</sequence>
<organism evidence="1 2">
    <name type="scientific">Candidatus Yonathbacteria bacterium RIFCSPHIGHO2_01_FULL_51_10</name>
    <dbReference type="NCBI Taxonomy" id="1802723"/>
    <lineage>
        <taxon>Bacteria</taxon>
        <taxon>Candidatus Yonathiibacteriota</taxon>
    </lineage>
</organism>
<comment type="caution">
    <text evidence="1">The sequence shown here is derived from an EMBL/GenBank/DDBJ whole genome shotgun (WGS) entry which is preliminary data.</text>
</comment>
<gene>
    <name evidence="1" type="ORF">A2675_00805</name>
</gene>
<evidence type="ECO:0000313" key="1">
    <source>
        <dbReference type="EMBL" id="OHA81106.1"/>
    </source>
</evidence>
<protein>
    <submittedName>
        <fullName evidence="1">Uncharacterized protein</fullName>
    </submittedName>
</protein>
<evidence type="ECO:0000313" key="2">
    <source>
        <dbReference type="Proteomes" id="UP000176997"/>
    </source>
</evidence>
<proteinExistence type="predicted"/>